<keyword evidence="7" id="KW-1185">Reference proteome</keyword>
<keyword evidence="3" id="KW-0547">Nucleotide-binding</keyword>
<organism evidence="6 7">
    <name type="scientific">Deinococcus roseus</name>
    <dbReference type="NCBI Taxonomy" id="392414"/>
    <lineage>
        <taxon>Bacteria</taxon>
        <taxon>Thermotogati</taxon>
        <taxon>Deinococcota</taxon>
        <taxon>Deinococci</taxon>
        <taxon>Deinococcales</taxon>
        <taxon>Deinococcaceae</taxon>
        <taxon>Deinococcus</taxon>
    </lineage>
</organism>
<feature type="domain" description="ABC transporter" evidence="5">
    <location>
        <begin position="4"/>
        <end position="227"/>
    </location>
</feature>
<dbReference type="PANTHER" id="PTHR43335:SF4">
    <property type="entry name" value="ABC TRANSPORTER, ATP-BINDING PROTEIN"/>
    <property type="match status" value="1"/>
</dbReference>
<dbReference type="InterPro" id="IPR003439">
    <property type="entry name" value="ABC_transporter-like_ATP-bd"/>
</dbReference>
<proteinExistence type="inferred from homology"/>
<dbReference type="Pfam" id="PF00005">
    <property type="entry name" value="ABC_tran"/>
    <property type="match status" value="1"/>
</dbReference>
<dbReference type="EMBL" id="BMOD01000016">
    <property type="protein sequence ID" value="GGJ45925.1"/>
    <property type="molecule type" value="Genomic_DNA"/>
</dbReference>
<dbReference type="SMART" id="SM00382">
    <property type="entry name" value="AAA"/>
    <property type="match status" value="1"/>
</dbReference>
<dbReference type="Proteomes" id="UP000632222">
    <property type="component" value="Unassembled WGS sequence"/>
</dbReference>
<evidence type="ECO:0000313" key="7">
    <source>
        <dbReference type="Proteomes" id="UP000632222"/>
    </source>
</evidence>
<sequence length="296" mass="32357">MSILAIQDLYKNYGARPAVQGVNMNIGTGQIYGFLGPNGAGKTTTIRMLLGLIRPSRGNIELFQQHLNRRALTKVGAIVEAPSAYGHLTGKENLQVVAKLRGMNERNISELLDYVGLKDAQNRVVRGYSLGMKGRLSIAAALMGSPEFLVLDEPTNGLDPNGIREVRELIQSLPQRGITVMVSSHILSEVEQMATHVGIIHQGMMRYEGALKDLQNRSKPVLRLKVSDPTVALGKVQQLHPQASLHEQLLEIPAPAEAAPAIVRDLVGQNFDVYSITSHQATLEDLFMNITREGAK</sequence>
<dbReference type="PROSITE" id="PS50893">
    <property type="entry name" value="ABC_TRANSPORTER_2"/>
    <property type="match status" value="1"/>
</dbReference>
<keyword evidence="2" id="KW-0813">Transport</keyword>
<evidence type="ECO:0000256" key="4">
    <source>
        <dbReference type="ARBA" id="ARBA00022840"/>
    </source>
</evidence>
<evidence type="ECO:0000256" key="2">
    <source>
        <dbReference type="ARBA" id="ARBA00022448"/>
    </source>
</evidence>
<dbReference type="RefSeq" id="WP_189004817.1">
    <property type="nucleotide sequence ID" value="NZ_BMOD01000016.1"/>
</dbReference>
<dbReference type="InterPro" id="IPR027417">
    <property type="entry name" value="P-loop_NTPase"/>
</dbReference>
<comment type="similarity">
    <text evidence="1">Belongs to the ABC transporter superfamily.</text>
</comment>
<dbReference type="InterPro" id="IPR003593">
    <property type="entry name" value="AAA+_ATPase"/>
</dbReference>
<accession>A0ABQ2D5Y2</accession>
<evidence type="ECO:0000256" key="1">
    <source>
        <dbReference type="ARBA" id="ARBA00005417"/>
    </source>
</evidence>
<dbReference type="PANTHER" id="PTHR43335">
    <property type="entry name" value="ABC TRANSPORTER, ATP-BINDING PROTEIN"/>
    <property type="match status" value="1"/>
</dbReference>
<name>A0ABQ2D5Y2_9DEIO</name>
<dbReference type="CDD" id="cd03268">
    <property type="entry name" value="ABC_BcrA_bacitracin_resist"/>
    <property type="match status" value="1"/>
</dbReference>
<reference evidence="7" key="1">
    <citation type="journal article" date="2019" name="Int. J. Syst. Evol. Microbiol.">
        <title>The Global Catalogue of Microorganisms (GCM) 10K type strain sequencing project: providing services to taxonomists for standard genome sequencing and annotation.</title>
        <authorList>
            <consortium name="The Broad Institute Genomics Platform"/>
            <consortium name="The Broad Institute Genome Sequencing Center for Infectious Disease"/>
            <person name="Wu L."/>
            <person name="Ma J."/>
        </authorList>
    </citation>
    <scope>NUCLEOTIDE SEQUENCE [LARGE SCALE GENOMIC DNA]</scope>
    <source>
        <strain evidence="7">JCM 14370</strain>
    </source>
</reference>
<keyword evidence="4 6" id="KW-0067">ATP-binding</keyword>
<protein>
    <submittedName>
        <fullName evidence="6">ABC transporter ATP-binding protein</fullName>
    </submittedName>
</protein>
<dbReference type="GO" id="GO:0005524">
    <property type="term" value="F:ATP binding"/>
    <property type="evidence" value="ECO:0007669"/>
    <property type="project" value="UniProtKB-KW"/>
</dbReference>
<evidence type="ECO:0000259" key="5">
    <source>
        <dbReference type="PROSITE" id="PS50893"/>
    </source>
</evidence>
<comment type="caution">
    <text evidence="6">The sequence shown here is derived from an EMBL/GenBank/DDBJ whole genome shotgun (WGS) entry which is preliminary data.</text>
</comment>
<dbReference type="Gene3D" id="3.40.50.300">
    <property type="entry name" value="P-loop containing nucleotide triphosphate hydrolases"/>
    <property type="match status" value="1"/>
</dbReference>
<gene>
    <name evidence="6" type="primary">mrsF</name>
    <name evidence="6" type="ORF">GCM10008938_35210</name>
</gene>
<evidence type="ECO:0000256" key="3">
    <source>
        <dbReference type="ARBA" id="ARBA00022741"/>
    </source>
</evidence>
<evidence type="ECO:0000313" key="6">
    <source>
        <dbReference type="EMBL" id="GGJ45925.1"/>
    </source>
</evidence>
<dbReference type="SUPFAM" id="SSF52540">
    <property type="entry name" value="P-loop containing nucleoside triphosphate hydrolases"/>
    <property type="match status" value="1"/>
</dbReference>